<dbReference type="HOGENOM" id="CLU_2687600_0_0_1"/>
<evidence type="ECO:0000313" key="1">
    <source>
        <dbReference type="EMBL" id="EAQ89366.1"/>
    </source>
</evidence>
<proteinExistence type="predicted"/>
<name>Q2H5T0_CHAGB</name>
<organism evidence="1 2">
    <name type="scientific">Chaetomium globosum (strain ATCC 6205 / CBS 148.51 / DSM 1962 / NBRC 6347 / NRRL 1970)</name>
    <name type="common">Soil fungus</name>
    <dbReference type="NCBI Taxonomy" id="306901"/>
    <lineage>
        <taxon>Eukaryota</taxon>
        <taxon>Fungi</taxon>
        <taxon>Dikarya</taxon>
        <taxon>Ascomycota</taxon>
        <taxon>Pezizomycotina</taxon>
        <taxon>Sordariomycetes</taxon>
        <taxon>Sordariomycetidae</taxon>
        <taxon>Sordariales</taxon>
        <taxon>Chaetomiaceae</taxon>
        <taxon>Chaetomium</taxon>
    </lineage>
</organism>
<accession>Q2H5T0</accession>
<dbReference type="GeneID" id="4391045"/>
<dbReference type="InParanoid" id="Q2H5T0"/>
<sequence length="74" mass="7926">MPAFKVVICTIRPIAAIITFGNAIFAPQPGKLGNAVNQLHGAMRRHVAPIYARSCGFARTREYLAGGFANIVAK</sequence>
<protein>
    <submittedName>
        <fullName evidence="1">Uncharacterized protein</fullName>
    </submittedName>
</protein>
<gene>
    <name evidence="1" type="ORF">CHGG_05985</name>
</gene>
<dbReference type="RefSeq" id="XP_001222080.1">
    <property type="nucleotide sequence ID" value="XM_001222079.1"/>
</dbReference>
<dbReference type="Proteomes" id="UP000001056">
    <property type="component" value="Unassembled WGS sequence"/>
</dbReference>
<evidence type="ECO:0000313" key="2">
    <source>
        <dbReference type="Proteomes" id="UP000001056"/>
    </source>
</evidence>
<reference evidence="2" key="1">
    <citation type="journal article" date="2015" name="Genome Announc.">
        <title>Draft genome sequence of the cellulolytic fungus Chaetomium globosum.</title>
        <authorList>
            <person name="Cuomo C.A."/>
            <person name="Untereiner W.A."/>
            <person name="Ma L.-J."/>
            <person name="Grabherr M."/>
            <person name="Birren B.W."/>
        </authorList>
    </citation>
    <scope>NUCLEOTIDE SEQUENCE [LARGE SCALE GENOMIC DNA]</scope>
    <source>
        <strain evidence="2">ATCC 6205 / CBS 148.51 / DSM 1962 / NBRC 6347 / NRRL 1970</strain>
    </source>
</reference>
<dbReference type="VEuPathDB" id="FungiDB:CHGG_05985"/>
<keyword evidence="2" id="KW-1185">Reference proteome</keyword>
<dbReference type="AlphaFoldDB" id="Q2H5T0"/>
<dbReference type="EMBL" id="CH408031">
    <property type="protein sequence ID" value="EAQ89366.1"/>
    <property type="molecule type" value="Genomic_DNA"/>
</dbReference>